<gene>
    <name evidence="1" type="ORF">JHL18_11290</name>
</gene>
<dbReference type="RefSeq" id="WP_200269206.1">
    <property type="nucleotide sequence ID" value="NZ_JAENHN010000034.1"/>
</dbReference>
<dbReference type="InterPro" id="IPR045864">
    <property type="entry name" value="aa-tRNA-synth_II/BPL/LPL"/>
</dbReference>
<protein>
    <submittedName>
        <fullName evidence="1">Uncharacterized protein</fullName>
    </submittedName>
</protein>
<name>A0ABS1EPC0_9CLOT</name>
<sequence>MDGIREDRTKRLSYITDMFRKFYGEKGYIEIKRRSLVSRHDLSIRFTNSTTSVMKPYFTDGRKLDEKIMLIQPALGFQGINYWEREKGIGCFSSYFLSFGVMSEFTNLEELVSNSIEFFADVLRIDMCNFFVQLREEDIQLCNIFKQKDVNVCKDLFQDKYYLHQFGIDGVIGKTACYTIFNNDEYRYIGSIIIIEQQGVPIAIEHSFDSTLFLAALKKNGHPVLEMSGAKECYEEMLKTMPYEERLVLVDFLNVYVVLKMEGLNPSSRGRGGNLRKVIKLISEIVFENRLDEKLLRNAVSLIYDEEDESRKSLTERAIDCCNKEEVVECLINEIERLRA</sequence>
<comment type="caution">
    <text evidence="1">The sequence shown here is derived from an EMBL/GenBank/DDBJ whole genome shotgun (WGS) entry which is preliminary data.</text>
</comment>
<dbReference type="Gene3D" id="3.30.930.10">
    <property type="entry name" value="Bira Bifunctional Protein, Domain 2"/>
    <property type="match status" value="1"/>
</dbReference>
<keyword evidence="2" id="KW-1185">Reference proteome</keyword>
<accession>A0ABS1EPC0</accession>
<proteinExistence type="predicted"/>
<evidence type="ECO:0000313" key="1">
    <source>
        <dbReference type="EMBL" id="MBK1811215.1"/>
    </source>
</evidence>
<dbReference type="EMBL" id="JAENHN010000034">
    <property type="protein sequence ID" value="MBK1811215.1"/>
    <property type="molecule type" value="Genomic_DNA"/>
</dbReference>
<organism evidence="1 2">
    <name type="scientific">Clostridium yunnanense</name>
    <dbReference type="NCBI Taxonomy" id="2800325"/>
    <lineage>
        <taxon>Bacteria</taxon>
        <taxon>Bacillati</taxon>
        <taxon>Bacillota</taxon>
        <taxon>Clostridia</taxon>
        <taxon>Eubacteriales</taxon>
        <taxon>Clostridiaceae</taxon>
        <taxon>Clostridium</taxon>
    </lineage>
</organism>
<reference evidence="2" key="1">
    <citation type="submission" date="2021-01" db="EMBL/GenBank/DDBJ databases">
        <title>Genome public.</title>
        <authorList>
            <person name="Liu C."/>
            <person name="Sun Q."/>
        </authorList>
    </citation>
    <scope>NUCLEOTIDE SEQUENCE [LARGE SCALE GENOMIC DNA]</scope>
    <source>
        <strain evidence="2">YIM B02505</strain>
    </source>
</reference>
<evidence type="ECO:0000313" key="2">
    <source>
        <dbReference type="Proteomes" id="UP000596739"/>
    </source>
</evidence>
<dbReference type="Proteomes" id="UP000596739">
    <property type="component" value="Unassembled WGS sequence"/>
</dbReference>